<keyword evidence="4" id="KW-1003">Cell membrane</keyword>
<dbReference type="PANTHER" id="PTHR43271:SF2">
    <property type="entry name" value="BLL2771 PROTEIN"/>
    <property type="match status" value="1"/>
</dbReference>
<evidence type="ECO:0000256" key="6">
    <source>
        <dbReference type="ARBA" id="ARBA00022989"/>
    </source>
</evidence>
<feature type="transmembrane region" description="Helical" evidence="8">
    <location>
        <begin position="6"/>
        <end position="26"/>
    </location>
</feature>
<evidence type="ECO:0000256" key="3">
    <source>
        <dbReference type="ARBA" id="ARBA00022448"/>
    </source>
</evidence>
<dbReference type="PROSITE" id="PS50850">
    <property type="entry name" value="MFS"/>
    <property type="match status" value="1"/>
</dbReference>
<comment type="subcellular location">
    <subcellularLocation>
        <location evidence="1">Cell membrane</location>
        <topology evidence="1">Multi-pass membrane protein</topology>
    </subcellularLocation>
</comment>
<comment type="similarity">
    <text evidence="2">Belongs to the major facilitator superfamily.</text>
</comment>
<dbReference type="SUPFAM" id="SSF103473">
    <property type="entry name" value="MFS general substrate transporter"/>
    <property type="match status" value="1"/>
</dbReference>
<evidence type="ECO:0000256" key="8">
    <source>
        <dbReference type="SAM" id="Phobius"/>
    </source>
</evidence>
<proteinExistence type="inferred from homology"/>
<evidence type="ECO:0000256" key="5">
    <source>
        <dbReference type="ARBA" id="ARBA00022692"/>
    </source>
</evidence>
<dbReference type="InterPro" id="IPR036259">
    <property type="entry name" value="MFS_trans_sf"/>
</dbReference>
<keyword evidence="11" id="KW-1185">Reference proteome</keyword>
<feature type="domain" description="Major facilitator superfamily (MFS) profile" evidence="9">
    <location>
        <begin position="1"/>
        <end position="89"/>
    </location>
</feature>
<dbReference type="InterPro" id="IPR020846">
    <property type="entry name" value="MFS_dom"/>
</dbReference>
<keyword evidence="7 8" id="KW-0472">Membrane</keyword>
<dbReference type="Proteomes" id="UP001165492">
    <property type="component" value="Unassembled WGS sequence"/>
</dbReference>
<evidence type="ECO:0000256" key="2">
    <source>
        <dbReference type="ARBA" id="ARBA00008335"/>
    </source>
</evidence>
<evidence type="ECO:0000256" key="4">
    <source>
        <dbReference type="ARBA" id="ARBA00022475"/>
    </source>
</evidence>
<dbReference type="InterPro" id="IPR011701">
    <property type="entry name" value="MFS"/>
</dbReference>
<keyword evidence="6 8" id="KW-1133">Transmembrane helix</keyword>
<keyword evidence="5 8" id="KW-0812">Transmembrane</keyword>
<name>A0ABS8HZX2_9FIRM</name>
<evidence type="ECO:0000256" key="7">
    <source>
        <dbReference type="ARBA" id="ARBA00023136"/>
    </source>
</evidence>
<accession>A0ABS8HZX2</accession>
<evidence type="ECO:0000313" key="11">
    <source>
        <dbReference type="Proteomes" id="UP001165492"/>
    </source>
</evidence>
<sequence>MTFVLYWSGLVIMSSLYITIPLISTFTDIFKVTPTQAAWTSSSFSFCFAIGCLFYGPLSDRFGRKTVILSGLSIIDVVSVCYLYFVLFL</sequence>
<dbReference type="Pfam" id="PF07690">
    <property type="entry name" value="MFS_1"/>
    <property type="match status" value="1"/>
</dbReference>
<feature type="transmembrane region" description="Helical" evidence="8">
    <location>
        <begin position="38"/>
        <end position="56"/>
    </location>
</feature>
<gene>
    <name evidence="10" type="ORF">LMF89_24380</name>
</gene>
<organism evidence="10 11">
    <name type="scientific">Pelosinus baikalensis</name>
    <dbReference type="NCBI Taxonomy" id="2892015"/>
    <lineage>
        <taxon>Bacteria</taxon>
        <taxon>Bacillati</taxon>
        <taxon>Bacillota</taxon>
        <taxon>Negativicutes</taxon>
        <taxon>Selenomonadales</taxon>
        <taxon>Sporomusaceae</taxon>
        <taxon>Pelosinus</taxon>
    </lineage>
</organism>
<dbReference type="Gene3D" id="1.20.1720.10">
    <property type="entry name" value="Multidrug resistance protein D"/>
    <property type="match status" value="1"/>
</dbReference>
<reference evidence="10" key="1">
    <citation type="submission" date="2021-11" db="EMBL/GenBank/DDBJ databases">
        <title>Description of a new species Pelosinus isolated from the bottom sediments of Lake Baikal.</title>
        <authorList>
            <person name="Zakharyuk A."/>
        </authorList>
    </citation>
    <scope>NUCLEOTIDE SEQUENCE</scope>
    <source>
        <strain evidence="10">Bkl1</strain>
    </source>
</reference>
<evidence type="ECO:0000256" key="1">
    <source>
        <dbReference type="ARBA" id="ARBA00004651"/>
    </source>
</evidence>
<feature type="transmembrane region" description="Helical" evidence="8">
    <location>
        <begin position="68"/>
        <end position="88"/>
    </location>
</feature>
<dbReference type="PANTHER" id="PTHR43271">
    <property type="entry name" value="BLL2771 PROTEIN"/>
    <property type="match status" value="1"/>
</dbReference>
<protein>
    <submittedName>
        <fullName evidence="10">MFS transporter</fullName>
    </submittedName>
</protein>
<keyword evidence="3" id="KW-0813">Transport</keyword>
<comment type="caution">
    <text evidence="10">The sequence shown here is derived from an EMBL/GenBank/DDBJ whole genome shotgun (WGS) entry which is preliminary data.</text>
</comment>
<dbReference type="EMBL" id="JAJHJB010000070">
    <property type="protein sequence ID" value="MCC5468477.1"/>
    <property type="molecule type" value="Genomic_DNA"/>
</dbReference>
<evidence type="ECO:0000259" key="9">
    <source>
        <dbReference type="PROSITE" id="PS50850"/>
    </source>
</evidence>
<evidence type="ECO:0000313" key="10">
    <source>
        <dbReference type="EMBL" id="MCC5468477.1"/>
    </source>
</evidence>